<organism evidence="4 5">
    <name type="scientific">Limulus polyphemus</name>
    <name type="common">Atlantic horseshoe crab</name>
    <dbReference type="NCBI Taxonomy" id="6850"/>
    <lineage>
        <taxon>Eukaryota</taxon>
        <taxon>Metazoa</taxon>
        <taxon>Ecdysozoa</taxon>
        <taxon>Arthropoda</taxon>
        <taxon>Chelicerata</taxon>
        <taxon>Merostomata</taxon>
        <taxon>Xiphosura</taxon>
        <taxon>Limulidae</taxon>
        <taxon>Limulus</taxon>
    </lineage>
</organism>
<name>A0ABM1B0Q0_LIMPO</name>
<sequence length="428" mass="42701">MLKVAVLLAVVAVASAGYVHGVAGGVSTTSRAQDDFGNYRFNYRIVDPLGASNSRWEAGDAHGNQVGSYTIRDIDGRARNVNYVADGAGFRAKIHTNEQGTATSLPAAAVVASSQPGIPAVGPATVRIAHAAPVAHAPVAAIAHAPAIAAVAHGPAVGLAGGFGVGLGFGGHGIGHLGGHGLGHLGGYGLGHVGAYGGGFGGFKYIKGSGTHFRTTHCISFSSELKPSFSYSKMLKVAVLLAVVAVARAGFNHGIAGGVSTSSRAQDDFGNYRFNYRIVDPLGASNSRWEAGDAHGNQVGSYTIRDIDGRARNVNYVADGAGFRAKIHTNEQGTATSLPAAAVVASSQPGIPAVGPATVRIAHAAPVAHAPVAAIAHAPAVAAVAHGPAVGLAGGFGLGLGFGGHLGGHGLGYLGGYGLGHLGGLIHH</sequence>
<keyword evidence="1 2" id="KW-0193">Cuticle</keyword>
<keyword evidence="3" id="KW-0732">Signal</keyword>
<feature type="chain" id="PRO_5045081821" evidence="3">
    <location>
        <begin position="17"/>
        <end position="428"/>
    </location>
</feature>
<dbReference type="RefSeq" id="XP_013772402.1">
    <property type="nucleotide sequence ID" value="XM_013916948.2"/>
</dbReference>
<dbReference type="InterPro" id="IPR050468">
    <property type="entry name" value="Cuticle_Struct_Prot"/>
</dbReference>
<dbReference type="PROSITE" id="PS00233">
    <property type="entry name" value="CHIT_BIND_RR_1"/>
    <property type="match status" value="2"/>
</dbReference>
<keyword evidence="4" id="KW-1185">Reference proteome</keyword>
<proteinExistence type="predicted"/>
<evidence type="ECO:0000313" key="5">
    <source>
        <dbReference type="RefSeq" id="XP_013772402.1"/>
    </source>
</evidence>
<dbReference type="GeneID" id="106457519"/>
<reference evidence="5" key="1">
    <citation type="submission" date="2025-08" db="UniProtKB">
        <authorList>
            <consortium name="RefSeq"/>
        </authorList>
    </citation>
    <scope>IDENTIFICATION</scope>
    <source>
        <tissue evidence="5">Muscle</tissue>
    </source>
</reference>
<dbReference type="InterPro" id="IPR000618">
    <property type="entry name" value="Insect_cuticle"/>
</dbReference>
<dbReference type="PROSITE" id="PS51155">
    <property type="entry name" value="CHIT_BIND_RR_2"/>
    <property type="match status" value="2"/>
</dbReference>
<evidence type="ECO:0000313" key="4">
    <source>
        <dbReference type="Proteomes" id="UP000694941"/>
    </source>
</evidence>
<dbReference type="Pfam" id="PF00379">
    <property type="entry name" value="Chitin_bind_4"/>
    <property type="match status" value="2"/>
</dbReference>
<gene>
    <name evidence="5" type="primary">LOC106457519</name>
</gene>
<dbReference type="PANTHER" id="PTHR10380">
    <property type="entry name" value="CUTICLE PROTEIN"/>
    <property type="match status" value="1"/>
</dbReference>
<dbReference type="Proteomes" id="UP000694941">
    <property type="component" value="Unplaced"/>
</dbReference>
<dbReference type="PANTHER" id="PTHR10380:SF173">
    <property type="entry name" value="CUTICULAR PROTEIN 47EF, ISOFORM C-RELATED"/>
    <property type="match status" value="1"/>
</dbReference>
<evidence type="ECO:0000256" key="1">
    <source>
        <dbReference type="ARBA" id="ARBA00022460"/>
    </source>
</evidence>
<protein>
    <submittedName>
        <fullName evidence="5">Fibroin heavy chain-like</fullName>
    </submittedName>
</protein>
<evidence type="ECO:0000256" key="3">
    <source>
        <dbReference type="SAM" id="SignalP"/>
    </source>
</evidence>
<accession>A0ABM1B0Q0</accession>
<dbReference type="InterPro" id="IPR031311">
    <property type="entry name" value="CHIT_BIND_RR_consensus"/>
</dbReference>
<evidence type="ECO:0000256" key="2">
    <source>
        <dbReference type="PROSITE-ProRule" id="PRU00497"/>
    </source>
</evidence>
<feature type="signal peptide" evidence="3">
    <location>
        <begin position="1"/>
        <end position="16"/>
    </location>
</feature>